<dbReference type="AlphaFoldDB" id="A0A1X7RD70"/>
<gene>
    <name evidence="4" type="ORF">ZT3D7_G497</name>
</gene>
<dbReference type="PANTHER" id="PTHR24320:SF272">
    <property type="entry name" value="NAD(P)-BINDING ROSSMANN-FOLD SUPERFAMILY PROTEIN"/>
    <property type="match status" value="1"/>
</dbReference>
<dbReference type="EMBL" id="LT853692">
    <property type="protein sequence ID" value="SMQ45353.1"/>
    <property type="molecule type" value="Genomic_DNA"/>
</dbReference>
<dbReference type="PANTHER" id="PTHR24320">
    <property type="entry name" value="RETINOL DEHYDROGENASE"/>
    <property type="match status" value="1"/>
</dbReference>
<feature type="region of interest" description="Disordered" evidence="3">
    <location>
        <begin position="1"/>
        <end position="27"/>
    </location>
</feature>
<evidence type="ECO:0000256" key="1">
    <source>
        <dbReference type="ARBA" id="ARBA00006484"/>
    </source>
</evidence>
<feature type="compositionally biased region" description="Basic and acidic residues" evidence="3">
    <location>
        <begin position="14"/>
        <end position="23"/>
    </location>
</feature>
<dbReference type="InterPro" id="IPR036291">
    <property type="entry name" value="NAD(P)-bd_dom_sf"/>
</dbReference>
<evidence type="ECO:0000313" key="5">
    <source>
        <dbReference type="Proteomes" id="UP000215127"/>
    </source>
</evidence>
<dbReference type="InterPro" id="IPR002347">
    <property type="entry name" value="SDR_fam"/>
</dbReference>
<accession>A0A1X7RD70</accession>
<name>A0A1X7RD70_ZYMT9</name>
<dbReference type="GO" id="GO:0016491">
    <property type="term" value="F:oxidoreductase activity"/>
    <property type="evidence" value="ECO:0007669"/>
    <property type="project" value="UniProtKB-KW"/>
</dbReference>
<evidence type="ECO:0000313" key="4">
    <source>
        <dbReference type="EMBL" id="SMQ45353.1"/>
    </source>
</evidence>
<dbReference type="PRINTS" id="PR00081">
    <property type="entry name" value="GDHRDH"/>
</dbReference>
<keyword evidence="2" id="KW-0560">Oxidoreductase</keyword>
<dbReference type="STRING" id="1276538.A0A1X7RD70"/>
<evidence type="ECO:0000256" key="3">
    <source>
        <dbReference type="SAM" id="MobiDB-lite"/>
    </source>
</evidence>
<sequence>MSFAPQTPYQPYADVHKEPKGPGDSRPTALQIVKDCNAAGTLKGKTALITGTSSGIGVETARALYETGVTLFLTARDMPKLEKVIEDVVSKSSAKDIPRPQAIEIHLDSLESVRQGAEEFKKRANGQLNLLICNAGVMASPYTKTTDGLELQIGTNHFAHFLLFQLVKPLLLRSAAESGISSRVITVYSLGHQFGHGNFDDIHYKNGYDKWTAYGQSKMANIYMAISIEQHYGSRNLHGLSVHPGGIMTELGRHLDDSDWKTIGVDKVGHVFKTPEQGAATTVWAAVSPHFEGKNGGRYLGDVGEEGAVEAPAILGSIEGATSMSGYSKNAYDDEAAEKLWKLSYDILGLPADD</sequence>
<comment type="similarity">
    <text evidence="1">Belongs to the short-chain dehydrogenases/reductases (SDR) family.</text>
</comment>
<reference evidence="4 5" key="1">
    <citation type="submission" date="2016-06" db="EMBL/GenBank/DDBJ databases">
        <authorList>
            <person name="Kjaerup R.B."/>
            <person name="Dalgaard T.S."/>
            <person name="Juul-Madsen H.R."/>
        </authorList>
    </citation>
    <scope>NUCLEOTIDE SEQUENCE [LARGE SCALE GENOMIC DNA]</scope>
</reference>
<dbReference type="Proteomes" id="UP000215127">
    <property type="component" value="Chromosome 1"/>
</dbReference>
<evidence type="ECO:0000256" key="2">
    <source>
        <dbReference type="ARBA" id="ARBA00023002"/>
    </source>
</evidence>
<proteinExistence type="inferred from homology"/>
<dbReference type="Gene3D" id="3.40.50.720">
    <property type="entry name" value="NAD(P)-binding Rossmann-like Domain"/>
    <property type="match status" value="1"/>
</dbReference>
<protein>
    <submittedName>
        <fullName evidence="4">Uncharacterized protein</fullName>
    </submittedName>
</protein>
<keyword evidence="5" id="KW-1185">Reference proteome</keyword>
<dbReference type="SUPFAM" id="SSF51735">
    <property type="entry name" value="NAD(P)-binding Rossmann-fold domains"/>
    <property type="match status" value="1"/>
</dbReference>
<organism evidence="4 5">
    <name type="scientific">Zymoseptoria tritici (strain ST99CH_3D7)</name>
    <dbReference type="NCBI Taxonomy" id="1276538"/>
    <lineage>
        <taxon>Eukaryota</taxon>
        <taxon>Fungi</taxon>
        <taxon>Dikarya</taxon>
        <taxon>Ascomycota</taxon>
        <taxon>Pezizomycotina</taxon>
        <taxon>Dothideomycetes</taxon>
        <taxon>Dothideomycetidae</taxon>
        <taxon>Mycosphaerellales</taxon>
        <taxon>Mycosphaerellaceae</taxon>
        <taxon>Zymoseptoria</taxon>
    </lineage>
</organism>
<dbReference type="Pfam" id="PF00106">
    <property type="entry name" value="adh_short"/>
    <property type="match status" value="1"/>
</dbReference>